<keyword evidence="2" id="KW-1133">Transmembrane helix</keyword>
<feature type="region of interest" description="Disordered" evidence="1">
    <location>
        <begin position="185"/>
        <end position="218"/>
    </location>
</feature>
<dbReference type="FunFam" id="1.10.8.270:FF:000023">
    <property type="entry name" value="TBC domain-containing protein C1778.09"/>
    <property type="match status" value="1"/>
</dbReference>
<dbReference type="AlphaFoldDB" id="A0AAD6IRD5"/>
<feature type="region of interest" description="Disordered" evidence="1">
    <location>
        <begin position="1"/>
        <end position="115"/>
    </location>
</feature>
<feature type="compositionally biased region" description="Polar residues" evidence="1">
    <location>
        <begin position="254"/>
        <end position="265"/>
    </location>
</feature>
<keyword evidence="5" id="KW-1185">Reference proteome</keyword>
<dbReference type="GO" id="GO:0031267">
    <property type="term" value="F:small GTPase binding"/>
    <property type="evidence" value="ECO:0007669"/>
    <property type="project" value="TreeGrafter"/>
</dbReference>
<feature type="compositionally biased region" description="Polar residues" evidence="1">
    <location>
        <begin position="83"/>
        <end position="115"/>
    </location>
</feature>
<evidence type="ECO:0000259" key="3">
    <source>
        <dbReference type="PROSITE" id="PS50086"/>
    </source>
</evidence>
<dbReference type="PANTHER" id="PTHR47219:SF9">
    <property type="entry name" value="GTPASE ACTIVATING PROTEIN AND CENTROSOME-ASSOCIATED, ISOFORM B"/>
    <property type="match status" value="1"/>
</dbReference>
<keyword evidence="2" id="KW-0812">Transmembrane</keyword>
<dbReference type="Gene3D" id="1.10.472.80">
    <property type="entry name" value="Ypt/Rab-GAP domain of gyp1p, domain 3"/>
    <property type="match status" value="1"/>
</dbReference>
<dbReference type="GO" id="GO:0005096">
    <property type="term" value="F:GTPase activator activity"/>
    <property type="evidence" value="ECO:0007669"/>
    <property type="project" value="TreeGrafter"/>
</dbReference>
<dbReference type="Proteomes" id="UP001221413">
    <property type="component" value="Unassembled WGS sequence"/>
</dbReference>
<dbReference type="SMART" id="SM00164">
    <property type="entry name" value="TBC"/>
    <property type="match status" value="1"/>
</dbReference>
<evidence type="ECO:0000313" key="4">
    <source>
        <dbReference type="EMBL" id="KAJ6257129.1"/>
    </source>
</evidence>
<reference evidence="4" key="1">
    <citation type="submission" date="2023-01" db="EMBL/GenBank/DDBJ databases">
        <title>The chitinases involved in constricting ring structure development in the nematode-trapping fungus Drechslerella dactyloides.</title>
        <authorList>
            <person name="Wang R."/>
            <person name="Zhang L."/>
            <person name="Tang P."/>
            <person name="Li S."/>
            <person name="Liang L."/>
        </authorList>
    </citation>
    <scope>NUCLEOTIDE SEQUENCE</scope>
    <source>
        <strain evidence="4">YMF1.00031</strain>
    </source>
</reference>
<keyword evidence="2" id="KW-0472">Membrane</keyword>
<dbReference type="FunFam" id="1.10.472.80:FF:000055">
    <property type="entry name" value="TBC domain-containing protein C1778.09"/>
    <property type="match status" value="1"/>
</dbReference>
<dbReference type="InterPro" id="IPR050302">
    <property type="entry name" value="Rab_GAP_TBC_domain"/>
</dbReference>
<accession>A0AAD6IRD5</accession>
<feature type="compositionally biased region" description="Basic and acidic residues" evidence="1">
    <location>
        <begin position="73"/>
        <end position="82"/>
    </location>
</feature>
<feature type="compositionally biased region" description="Polar residues" evidence="1">
    <location>
        <begin position="50"/>
        <end position="59"/>
    </location>
</feature>
<proteinExistence type="predicted"/>
<evidence type="ECO:0000313" key="5">
    <source>
        <dbReference type="Proteomes" id="UP001221413"/>
    </source>
</evidence>
<feature type="compositionally biased region" description="Pro residues" evidence="1">
    <location>
        <begin position="1"/>
        <end position="12"/>
    </location>
</feature>
<dbReference type="InterPro" id="IPR000195">
    <property type="entry name" value="Rab-GAP-TBC_dom"/>
</dbReference>
<dbReference type="EMBL" id="JAQGDS010000011">
    <property type="protein sequence ID" value="KAJ6257129.1"/>
    <property type="molecule type" value="Genomic_DNA"/>
</dbReference>
<dbReference type="Gene3D" id="1.10.8.270">
    <property type="entry name" value="putative rabgap domain of human tbc1 domain family member 14 like domains"/>
    <property type="match status" value="1"/>
</dbReference>
<name>A0AAD6IRD5_DREDA</name>
<dbReference type="Pfam" id="PF00566">
    <property type="entry name" value="RabGAP-TBC"/>
    <property type="match status" value="1"/>
</dbReference>
<feature type="domain" description="Rab-GAP TBC" evidence="3">
    <location>
        <begin position="372"/>
        <end position="567"/>
    </location>
</feature>
<organism evidence="4 5">
    <name type="scientific">Drechslerella dactyloides</name>
    <name type="common">Nematode-trapping fungus</name>
    <name type="synonym">Arthrobotrys dactyloides</name>
    <dbReference type="NCBI Taxonomy" id="74499"/>
    <lineage>
        <taxon>Eukaryota</taxon>
        <taxon>Fungi</taxon>
        <taxon>Dikarya</taxon>
        <taxon>Ascomycota</taxon>
        <taxon>Pezizomycotina</taxon>
        <taxon>Orbiliomycetes</taxon>
        <taxon>Orbiliales</taxon>
        <taxon>Orbiliaceae</taxon>
        <taxon>Drechslerella</taxon>
    </lineage>
</organism>
<dbReference type="SUPFAM" id="SSF47923">
    <property type="entry name" value="Ypt/Rab-GAP domain of gyp1p"/>
    <property type="match status" value="2"/>
</dbReference>
<protein>
    <recommendedName>
        <fullName evidence="3">Rab-GAP TBC domain-containing protein</fullName>
    </recommendedName>
</protein>
<feature type="transmembrane region" description="Helical" evidence="2">
    <location>
        <begin position="798"/>
        <end position="831"/>
    </location>
</feature>
<feature type="compositionally biased region" description="Polar residues" evidence="1">
    <location>
        <begin position="185"/>
        <end position="212"/>
    </location>
</feature>
<sequence>MTFHPEPIPAPNGSPAAAVSGNPGAFQVDQSPKLPSLIAPLAIGDDETDAQSYHDSLQPISDRDHPSGAVDKPSTDILKESCGETQSRTNLQRSETTGDLSHVGSSLASPQSDLSHANMSKISLQGAGRSIIRELTVEEELMSLKVRSLYDSRVNAPSLLGSVPSGSVRAGLENNRLSAISATSNRSFRLQTGPSSGRNSTANSAISMNIDQTGRESDSRAEFELAGGAEDWEDVDADDIDRYGFIMPKPSAQPFDTTKANTSSKTGRKRASASLSLKTNAARNHIRPIFARSRHLNVLISPFRIKKQPEMLTSPIAGSNERMKSKEVERVAKWHNMASKLGTQPTEATTGARTHFHFQTSDPKLVDRTWKGIPDCWRAAAWSSFLETSAKRQLDHKTNECLIEYYHELLNQNSPDDVQIDLDVPRTISSHIMFRRRYRGGQRLLFRVLHAISLYFPDIGYVQGMASLAATFLCYYDEDAAFVMLVRLFELRGLHTLYSNGFGGLMDALHELDTEWLQPSHPQISQKLESLGISVLSFGTRWYLTLFNYSVPFAAQLRIWDVFLLLGDDEGVSNLGSTGGFGGSLDVLHATSTALVGGMQDVVLGSDFEGSMKCLTSWIPIKDEDVLMRNVKAEWKKRKRRKFVERLPRALVSGGNRPGTANPGIIDSTTIDILVASSSGGDAWHQPALSQLRGGATATPNVGELGNLCGRPKRSRRGRARACTYHGLAIASPGRCIVSWSAVCGSVGMPVRRRAGVRLERGGLPLGVASRLERATNNLARSPNPAANPAPGRAAREIFILVFVSVVAVASISISIAIAIAIATLIGPVLVSLV</sequence>
<gene>
    <name evidence="4" type="ORF">Dda_8014</name>
</gene>
<dbReference type="PANTHER" id="PTHR47219">
    <property type="entry name" value="RAB GTPASE-ACTIVATING PROTEIN 1-LIKE"/>
    <property type="match status" value="1"/>
</dbReference>
<comment type="caution">
    <text evidence="4">The sequence shown here is derived from an EMBL/GenBank/DDBJ whole genome shotgun (WGS) entry which is preliminary data.</text>
</comment>
<dbReference type="InterPro" id="IPR035969">
    <property type="entry name" value="Rab-GAP_TBC_sf"/>
</dbReference>
<dbReference type="PROSITE" id="PS50086">
    <property type="entry name" value="TBC_RABGAP"/>
    <property type="match status" value="1"/>
</dbReference>
<evidence type="ECO:0000256" key="2">
    <source>
        <dbReference type="SAM" id="Phobius"/>
    </source>
</evidence>
<evidence type="ECO:0000256" key="1">
    <source>
        <dbReference type="SAM" id="MobiDB-lite"/>
    </source>
</evidence>
<feature type="region of interest" description="Disordered" evidence="1">
    <location>
        <begin position="246"/>
        <end position="275"/>
    </location>
</feature>